<evidence type="ECO:0000313" key="10">
    <source>
        <dbReference type="Proteomes" id="UP001177003"/>
    </source>
</evidence>
<dbReference type="GO" id="GO:0005484">
    <property type="term" value="F:SNAP receptor activity"/>
    <property type="evidence" value="ECO:0007669"/>
    <property type="project" value="InterPro"/>
</dbReference>
<dbReference type="GO" id="GO:0006886">
    <property type="term" value="P:intracellular protein transport"/>
    <property type="evidence" value="ECO:0007669"/>
    <property type="project" value="InterPro"/>
</dbReference>
<dbReference type="EMBL" id="OX465079">
    <property type="protein sequence ID" value="CAI9276526.1"/>
    <property type="molecule type" value="Genomic_DNA"/>
</dbReference>
<dbReference type="CDD" id="cd15848">
    <property type="entry name" value="SNARE_syntaxin1-like"/>
    <property type="match status" value="1"/>
</dbReference>
<evidence type="ECO:0000256" key="4">
    <source>
        <dbReference type="ARBA" id="ARBA00022990"/>
    </source>
</evidence>
<dbReference type="SMART" id="SM00397">
    <property type="entry name" value="t_SNARE"/>
    <property type="match status" value="1"/>
</dbReference>
<dbReference type="InterPro" id="IPR000727">
    <property type="entry name" value="T_SNARE_dom"/>
</dbReference>
<dbReference type="PANTHER" id="PTHR19957:SF123">
    <property type="entry name" value="SYNTAXIN-112"/>
    <property type="match status" value="1"/>
</dbReference>
<dbReference type="SMART" id="SM00503">
    <property type="entry name" value="SynN"/>
    <property type="match status" value="1"/>
</dbReference>
<dbReference type="SUPFAM" id="SSF47661">
    <property type="entry name" value="t-snare proteins"/>
    <property type="match status" value="1"/>
</dbReference>
<sequence>MMKNEGFAGGFLKSTKKMNDLMTKSFISYVDLKKQAKIDINSEQTDLEKGTQEPNITPSDEAYLSKFFQEVDAIKSNMEEITNLLFDLQTLNEETKSTHSRKVLRGLRDRMESDMVSVLRKANAVKTHLESLDNSNELNRKSSYKENSAVDRTWVSVTNGLRSKLKELMNDFQALRDKIVSDHKEYLKKRYYNETGEFPSDGMMETMVSGNGKVFEGKKDLVMENKERHEAVMDIKRSLNRLHQVFLDMAILVEEQGENLNDIEGNVAKAGSFVNGGTDSLFYAKQMKDKHNKNWVCFIWFMVIIICLVCGIAMLSSF</sequence>
<keyword evidence="7" id="KW-0472">Membrane</keyword>
<organism evidence="9 10">
    <name type="scientific">Lactuca saligna</name>
    <name type="common">Willowleaf lettuce</name>
    <dbReference type="NCBI Taxonomy" id="75948"/>
    <lineage>
        <taxon>Eukaryota</taxon>
        <taxon>Viridiplantae</taxon>
        <taxon>Streptophyta</taxon>
        <taxon>Embryophyta</taxon>
        <taxon>Tracheophyta</taxon>
        <taxon>Spermatophyta</taxon>
        <taxon>Magnoliopsida</taxon>
        <taxon>eudicotyledons</taxon>
        <taxon>Gunneridae</taxon>
        <taxon>Pentapetalae</taxon>
        <taxon>asterids</taxon>
        <taxon>campanulids</taxon>
        <taxon>Asterales</taxon>
        <taxon>Asteraceae</taxon>
        <taxon>Cichorioideae</taxon>
        <taxon>Cichorieae</taxon>
        <taxon>Lactucinae</taxon>
        <taxon>Lactuca</taxon>
    </lineage>
</organism>
<dbReference type="GO" id="GO:0000149">
    <property type="term" value="F:SNARE binding"/>
    <property type="evidence" value="ECO:0007669"/>
    <property type="project" value="TreeGrafter"/>
</dbReference>
<dbReference type="GO" id="GO:0031201">
    <property type="term" value="C:SNARE complex"/>
    <property type="evidence" value="ECO:0007669"/>
    <property type="project" value="TreeGrafter"/>
</dbReference>
<dbReference type="InterPro" id="IPR010989">
    <property type="entry name" value="SNARE"/>
</dbReference>
<dbReference type="PROSITE" id="PS50192">
    <property type="entry name" value="T_SNARE"/>
    <property type="match status" value="1"/>
</dbReference>
<feature type="transmembrane region" description="Helical" evidence="7">
    <location>
        <begin position="295"/>
        <end position="315"/>
    </location>
</feature>
<evidence type="ECO:0000256" key="6">
    <source>
        <dbReference type="RuleBase" id="RU003858"/>
    </source>
</evidence>
<feature type="domain" description="T-SNARE coiled-coil homology" evidence="8">
    <location>
        <begin position="222"/>
        <end position="284"/>
    </location>
</feature>
<dbReference type="CDD" id="cd00179">
    <property type="entry name" value="SynN"/>
    <property type="match status" value="1"/>
</dbReference>
<dbReference type="InterPro" id="IPR006012">
    <property type="entry name" value="Syntaxin/epimorphin_CS"/>
</dbReference>
<protein>
    <recommendedName>
        <fullName evidence="8">t-SNARE coiled-coil homology domain-containing protein</fullName>
    </recommendedName>
</protein>
<dbReference type="PROSITE" id="PS00914">
    <property type="entry name" value="SYNTAXIN"/>
    <property type="match status" value="1"/>
</dbReference>
<dbReference type="PANTHER" id="PTHR19957">
    <property type="entry name" value="SYNTAXIN"/>
    <property type="match status" value="1"/>
</dbReference>
<dbReference type="InterPro" id="IPR045242">
    <property type="entry name" value="Syntaxin"/>
</dbReference>
<evidence type="ECO:0000256" key="1">
    <source>
        <dbReference type="ARBA" id="ARBA00009063"/>
    </source>
</evidence>
<keyword evidence="10" id="KW-1185">Reference proteome</keyword>
<dbReference type="Gene3D" id="1.20.5.110">
    <property type="match status" value="1"/>
</dbReference>
<dbReference type="GO" id="GO:0006887">
    <property type="term" value="P:exocytosis"/>
    <property type="evidence" value="ECO:0007669"/>
    <property type="project" value="TreeGrafter"/>
</dbReference>
<gene>
    <name evidence="9" type="ORF">LSALG_LOCUS16499</name>
</gene>
<dbReference type="FunFam" id="1.20.5.110:FF:000008">
    <property type="entry name" value="Syntaxin 132"/>
    <property type="match status" value="1"/>
</dbReference>
<keyword evidence="4" id="KW-0007">Acetylation</keyword>
<accession>A0AA35YMA3</accession>
<keyword evidence="7" id="KW-1133">Transmembrane helix</keyword>
<dbReference type="Proteomes" id="UP001177003">
    <property type="component" value="Chromosome 3"/>
</dbReference>
<dbReference type="GO" id="GO:0012505">
    <property type="term" value="C:endomembrane system"/>
    <property type="evidence" value="ECO:0007669"/>
    <property type="project" value="TreeGrafter"/>
</dbReference>
<reference evidence="9" key="1">
    <citation type="submission" date="2023-04" db="EMBL/GenBank/DDBJ databases">
        <authorList>
            <person name="Vijverberg K."/>
            <person name="Xiong W."/>
            <person name="Schranz E."/>
        </authorList>
    </citation>
    <scope>NUCLEOTIDE SEQUENCE</scope>
</reference>
<dbReference type="Pfam" id="PF00804">
    <property type="entry name" value="Syntaxin"/>
    <property type="match status" value="1"/>
</dbReference>
<dbReference type="GO" id="GO:0006906">
    <property type="term" value="P:vesicle fusion"/>
    <property type="evidence" value="ECO:0007669"/>
    <property type="project" value="TreeGrafter"/>
</dbReference>
<dbReference type="GO" id="GO:0005886">
    <property type="term" value="C:plasma membrane"/>
    <property type="evidence" value="ECO:0007669"/>
    <property type="project" value="TreeGrafter"/>
</dbReference>
<dbReference type="Gene3D" id="1.20.58.70">
    <property type="match status" value="1"/>
</dbReference>
<dbReference type="GO" id="GO:0048278">
    <property type="term" value="P:vesicle docking"/>
    <property type="evidence" value="ECO:0007669"/>
    <property type="project" value="TreeGrafter"/>
</dbReference>
<evidence type="ECO:0000256" key="7">
    <source>
        <dbReference type="SAM" id="Phobius"/>
    </source>
</evidence>
<evidence type="ECO:0000256" key="3">
    <source>
        <dbReference type="ARBA" id="ARBA00022927"/>
    </source>
</evidence>
<proteinExistence type="inferred from homology"/>
<dbReference type="AlphaFoldDB" id="A0AA35YMA3"/>
<evidence type="ECO:0000259" key="8">
    <source>
        <dbReference type="PROSITE" id="PS50192"/>
    </source>
</evidence>
<keyword evidence="7" id="KW-0812">Transmembrane</keyword>
<evidence type="ECO:0000313" key="9">
    <source>
        <dbReference type="EMBL" id="CAI9276526.1"/>
    </source>
</evidence>
<keyword evidence="5" id="KW-0175">Coiled coil</keyword>
<dbReference type="InterPro" id="IPR006011">
    <property type="entry name" value="Syntaxin_N"/>
</dbReference>
<name>A0AA35YMA3_LACSI</name>
<keyword evidence="2" id="KW-0813">Transport</keyword>
<evidence type="ECO:0000256" key="2">
    <source>
        <dbReference type="ARBA" id="ARBA00022448"/>
    </source>
</evidence>
<comment type="similarity">
    <text evidence="1 6">Belongs to the syntaxin family.</text>
</comment>
<evidence type="ECO:0000256" key="5">
    <source>
        <dbReference type="ARBA" id="ARBA00023054"/>
    </source>
</evidence>
<keyword evidence="3" id="KW-0653">Protein transport</keyword>